<dbReference type="EMBL" id="VUJU01010713">
    <property type="protein sequence ID" value="KAF0713320.1"/>
    <property type="molecule type" value="Genomic_DNA"/>
</dbReference>
<accession>A0A6G0W089</accession>
<comment type="caution">
    <text evidence="2">The sequence shown here is derived from an EMBL/GenBank/DDBJ whole genome shotgun (WGS) entry which is preliminary data.</text>
</comment>
<feature type="non-terminal residue" evidence="2">
    <location>
        <position position="1"/>
    </location>
</feature>
<evidence type="ECO:0000256" key="1">
    <source>
        <dbReference type="SAM" id="MobiDB-lite"/>
    </source>
</evidence>
<dbReference type="OrthoDB" id="10055366at2759"/>
<sequence length="690" mass="79546">KNIENIRRGRPPAVSYDQILSVLEGNEYSVFENETGKLKRSSDEIWSNLEKLLKGKITAPTIYLNFLKNRGNLLNKLMEKAGLSQDEYSNKNKNISDSESSSDEYDMDDFEEDSNNFNFKIYLTFDDFRQLKPETRSYERVLRQAKNEYKAKQLGIKETDPIQSLDVLKQSSQKGFIHTISLNEFFVHYWSLFQLAVYKSAYKKGHFKLAIDATGSLVNKIKRPTADSHHIFLYEIVLYGHRVQAPIAQMLSEKQDMASIQFWLQKLLMTGIPGPKEVIIDMSRALMGAVIRTFCNGLSITQYVEICFNALNSESEAISLKCYIRNDIAHLINMICRWKCFQASGQKLLKEFFVRCVRLLIQARSLHNFTQILAHILTIAYSQTENTAEHSLNFVFQLLEGKIFNEESLETNFTLFNTYNDILEEKEVEELNVIDTTNSNFQLLLFNINDNSMRAASEKQKRTMSKINTYCLPEFGKKLIKLCSTFPIWSNVMVDVFFCPNITASSAPVESDFNNLKNRILKNESKPMKIDRFVVTHLNSINSLIKMAQDQIEYKEISLHNKNEVKTVNDFNALDYISSHNTEADDINSILTMNNKQNVVELDEVVSVNDYNALDYVSSHNTEADDITSILAMNNRQNTFELESDSKKSTSSLFDEENWRGKGSNKIIKKKRPSKYIDPCPEIRNIMKKT</sequence>
<dbReference type="AlphaFoldDB" id="A0A6G0W089"/>
<gene>
    <name evidence="2" type="ORF">FWK35_00030356</name>
</gene>
<reference evidence="2 3" key="1">
    <citation type="submission" date="2019-08" db="EMBL/GenBank/DDBJ databases">
        <title>Whole genome of Aphis craccivora.</title>
        <authorList>
            <person name="Voronova N.V."/>
            <person name="Shulinski R.S."/>
            <person name="Bandarenka Y.V."/>
            <person name="Zhorov D.G."/>
            <person name="Warner D."/>
        </authorList>
    </citation>
    <scope>NUCLEOTIDE SEQUENCE [LARGE SCALE GENOMIC DNA]</scope>
    <source>
        <strain evidence="2">180601</strain>
        <tissue evidence="2">Whole Body</tissue>
    </source>
</reference>
<evidence type="ECO:0000313" key="3">
    <source>
        <dbReference type="Proteomes" id="UP000478052"/>
    </source>
</evidence>
<evidence type="ECO:0000313" key="2">
    <source>
        <dbReference type="EMBL" id="KAF0713320.1"/>
    </source>
</evidence>
<dbReference type="Proteomes" id="UP000478052">
    <property type="component" value="Unassembled WGS sequence"/>
</dbReference>
<protein>
    <submittedName>
        <fullName evidence="2">Uncharacterized protein</fullName>
    </submittedName>
</protein>
<name>A0A6G0W089_APHCR</name>
<feature type="region of interest" description="Disordered" evidence="1">
    <location>
        <begin position="88"/>
        <end position="107"/>
    </location>
</feature>
<organism evidence="2 3">
    <name type="scientific">Aphis craccivora</name>
    <name type="common">Cowpea aphid</name>
    <dbReference type="NCBI Taxonomy" id="307492"/>
    <lineage>
        <taxon>Eukaryota</taxon>
        <taxon>Metazoa</taxon>
        <taxon>Ecdysozoa</taxon>
        <taxon>Arthropoda</taxon>
        <taxon>Hexapoda</taxon>
        <taxon>Insecta</taxon>
        <taxon>Pterygota</taxon>
        <taxon>Neoptera</taxon>
        <taxon>Paraneoptera</taxon>
        <taxon>Hemiptera</taxon>
        <taxon>Sternorrhyncha</taxon>
        <taxon>Aphidomorpha</taxon>
        <taxon>Aphidoidea</taxon>
        <taxon>Aphididae</taxon>
        <taxon>Aphidini</taxon>
        <taxon>Aphis</taxon>
        <taxon>Aphis</taxon>
    </lineage>
</organism>
<proteinExistence type="predicted"/>
<keyword evidence="3" id="KW-1185">Reference proteome</keyword>
<feature type="non-terminal residue" evidence="2">
    <location>
        <position position="690"/>
    </location>
</feature>